<protein>
    <submittedName>
        <fullName evidence="1">Peptidase_M14 domain-containing protein</fullName>
    </submittedName>
</protein>
<evidence type="ECO:0000313" key="1">
    <source>
        <dbReference type="EMBL" id="GFH10178.1"/>
    </source>
</evidence>
<dbReference type="SUPFAM" id="SSF53187">
    <property type="entry name" value="Zn-dependent exopeptidases"/>
    <property type="match status" value="1"/>
</dbReference>
<dbReference type="AlphaFoldDB" id="A0A699YQZ3"/>
<comment type="caution">
    <text evidence="1">The sequence shown here is derived from an EMBL/GenBank/DDBJ whole genome shotgun (WGS) entry which is preliminary data.</text>
</comment>
<name>A0A699YQZ3_HAELA</name>
<dbReference type="Proteomes" id="UP000485058">
    <property type="component" value="Unassembled WGS sequence"/>
</dbReference>
<reference evidence="1 2" key="1">
    <citation type="submission" date="2020-02" db="EMBL/GenBank/DDBJ databases">
        <title>Draft genome sequence of Haematococcus lacustris strain NIES-144.</title>
        <authorList>
            <person name="Morimoto D."/>
            <person name="Nakagawa S."/>
            <person name="Yoshida T."/>
            <person name="Sawayama S."/>
        </authorList>
    </citation>
    <scope>NUCLEOTIDE SEQUENCE [LARGE SCALE GENOMIC DNA]</scope>
    <source>
        <strain evidence="1 2">NIES-144</strain>
    </source>
</reference>
<keyword evidence="2" id="KW-1185">Reference proteome</keyword>
<sequence length="94" mass="10081">MLRHWAGPDPQLVPEVHATLAAMDRSGVDLLLDVHGDEGLPVGQRFDALSLTLEMPFKDTANAPRSETGWSPQRSAALGAAILGAVLQVMPKLR</sequence>
<gene>
    <name evidence="1" type="ORF">HaLaN_05445</name>
</gene>
<accession>A0A699YQZ3</accession>
<evidence type="ECO:0000313" key="2">
    <source>
        <dbReference type="Proteomes" id="UP000485058"/>
    </source>
</evidence>
<proteinExistence type="predicted"/>
<dbReference type="EMBL" id="BLLF01000293">
    <property type="protein sequence ID" value="GFH10178.1"/>
    <property type="molecule type" value="Genomic_DNA"/>
</dbReference>
<dbReference type="Gene3D" id="3.40.630.10">
    <property type="entry name" value="Zn peptidases"/>
    <property type="match status" value="1"/>
</dbReference>
<organism evidence="1 2">
    <name type="scientific">Haematococcus lacustris</name>
    <name type="common">Green alga</name>
    <name type="synonym">Haematococcus pluvialis</name>
    <dbReference type="NCBI Taxonomy" id="44745"/>
    <lineage>
        <taxon>Eukaryota</taxon>
        <taxon>Viridiplantae</taxon>
        <taxon>Chlorophyta</taxon>
        <taxon>core chlorophytes</taxon>
        <taxon>Chlorophyceae</taxon>
        <taxon>CS clade</taxon>
        <taxon>Chlamydomonadales</taxon>
        <taxon>Haematococcaceae</taxon>
        <taxon>Haematococcus</taxon>
    </lineage>
</organism>